<dbReference type="EMBL" id="CP054000">
    <property type="protein sequence ID" value="QKH79030.1"/>
    <property type="molecule type" value="Genomic_DNA"/>
</dbReference>
<name>A0A7D4FZI0_FINMA</name>
<proteinExistence type="predicted"/>
<dbReference type="AlphaFoldDB" id="A0A7D4FZI0"/>
<dbReference type="Pfam" id="PF19807">
    <property type="entry name" value="DUF6290"/>
    <property type="match status" value="1"/>
</dbReference>
<dbReference type="NCBIfam" id="NF046040">
    <property type="entry name" value="RelB_antitoxin"/>
    <property type="match status" value="1"/>
</dbReference>
<dbReference type="RefSeq" id="WP_002840703.1">
    <property type="nucleotide sequence ID" value="NZ_CP054000.1"/>
</dbReference>
<organism evidence="1 2">
    <name type="scientific">Finegoldia magna</name>
    <name type="common">Peptostreptococcus magnus</name>
    <dbReference type="NCBI Taxonomy" id="1260"/>
    <lineage>
        <taxon>Bacteria</taxon>
        <taxon>Bacillati</taxon>
        <taxon>Bacillota</taxon>
        <taxon>Tissierellia</taxon>
        <taxon>Tissierellales</taxon>
        <taxon>Peptoniphilaceae</taxon>
        <taxon>Finegoldia</taxon>
    </lineage>
</organism>
<evidence type="ECO:0000313" key="1">
    <source>
        <dbReference type="EMBL" id="QKH79030.1"/>
    </source>
</evidence>
<dbReference type="Proteomes" id="UP000502899">
    <property type="component" value="Chromosome"/>
</dbReference>
<sequence length="72" mass="8574">MATITIRLSESDKELFINVSKEKNKTLSDWARESLLEKIEQEYDEKIVNEYLLNKDKMKFYSNDEVKKELGI</sequence>
<dbReference type="InterPro" id="IPR046257">
    <property type="entry name" value="DUF6290"/>
</dbReference>
<evidence type="ECO:0000313" key="2">
    <source>
        <dbReference type="Proteomes" id="UP000502899"/>
    </source>
</evidence>
<gene>
    <name evidence="1" type="ORF">FOC70_01050</name>
</gene>
<protein>
    <submittedName>
        <fullName evidence="1">Antitoxin</fullName>
    </submittedName>
</protein>
<accession>A0A7D4FZI0</accession>
<reference evidence="1 2" key="1">
    <citation type="submission" date="2020-05" db="EMBL/GenBank/DDBJ databases">
        <title>FDA dAtabase for Regulatory Grade micrObial Sequences (FDA-ARGOS): Supporting development and validation of Infectious Disease Dx tests.</title>
        <authorList>
            <person name="Pederson C."/>
            <person name="Tallon L."/>
            <person name="Sadzewicz L."/>
            <person name="Zhao X."/>
            <person name="Vavikolanu K."/>
            <person name="Mehta A."/>
            <person name="Aluvathingal J."/>
            <person name="Nadendla S."/>
            <person name="Myers T."/>
            <person name="Yan Y."/>
            <person name="Sichtig H."/>
        </authorList>
    </citation>
    <scope>NUCLEOTIDE SEQUENCE [LARGE SCALE GENOMIC DNA]</scope>
    <source>
        <strain evidence="1 2">FDAARGOS_764</strain>
    </source>
</reference>